<sequence length="76" mass="9068">MQHLIKYFEQDKAVALAIERKICLIHKKVLSSYGENKPSFRCPHILTFAFVRSKQNSCCPPREYNHHFRCHLEHDK</sequence>
<reference evidence="1" key="2">
    <citation type="journal article" date="2015" name="Data Brief">
        <title>Shoot transcriptome of the giant reed, Arundo donax.</title>
        <authorList>
            <person name="Barrero R.A."/>
            <person name="Guerrero F.D."/>
            <person name="Moolhuijzen P."/>
            <person name="Goolsby J.A."/>
            <person name="Tidwell J."/>
            <person name="Bellgard S.E."/>
            <person name="Bellgard M.I."/>
        </authorList>
    </citation>
    <scope>NUCLEOTIDE SEQUENCE</scope>
    <source>
        <tissue evidence="1">Shoot tissue taken approximately 20 cm above the soil surface</tissue>
    </source>
</reference>
<name>A0A0A9DYT2_ARUDO</name>
<dbReference type="AlphaFoldDB" id="A0A0A9DYT2"/>
<dbReference type="EMBL" id="GBRH01208983">
    <property type="protein sequence ID" value="JAD88912.1"/>
    <property type="molecule type" value="Transcribed_RNA"/>
</dbReference>
<reference evidence="1" key="1">
    <citation type="submission" date="2014-09" db="EMBL/GenBank/DDBJ databases">
        <authorList>
            <person name="Magalhaes I.L.F."/>
            <person name="Oliveira U."/>
            <person name="Santos F.R."/>
            <person name="Vidigal T.H.D.A."/>
            <person name="Brescovit A.D."/>
            <person name="Santos A.J."/>
        </authorList>
    </citation>
    <scope>NUCLEOTIDE SEQUENCE</scope>
    <source>
        <tissue evidence="1">Shoot tissue taken approximately 20 cm above the soil surface</tissue>
    </source>
</reference>
<accession>A0A0A9DYT2</accession>
<protein>
    <submittedName>
        <fullName evidence="1">Uncharacterized protein</fullName>
    </submittedName>
</protein>
<evidence type="ECO:0000313" key="1">
    <source>
        <dbReference type="EMBL" id="JAD88912.1"/>
    </source>
</evidence>
<proteinExistence type="predicted"/>
<organism evidence="1">
    <name type="scientific">Arundo donax</name>
    <name type="common">Giant reed</name>
    <name type="synonym">Donax arundinaceus</name>
    <dbReference type="NCBI Taxonomy" id="35708"/>
    <lineage>
        <taxon>Eukaryota</taxon>
        <taxon>Viridiplantae</taxon>
        <taxon>Streptophyta</taxon>
        <taxon>Embryophyta</taxon>
        <taxon>Tracheophyta</taxon>
        <taxon>Spermatophyta</taxon>
        <taxon>Magnoliopsida</taxon>
        <taxon>Liliopsida</taxon>
        <taxon>Poales</taxon>
        <taxon>Poaceae</taxon>
        <taxon>PACMAD clade</taxon>
        <taxon>Arundinoideae</taxon>
        <taxon>Arundineae</taxon>
        <taxon>Arundo</taxon>
    </lineage>
</organism>